<dbReference type="Pfam" id="PF06772">
    <property type="entry name" value="LtrA"/>
    <property type="match status" value="1"/>
</dbReference>
<keyword evidence="4" id="KW-1185">Reference proteome</keyword>
<feature type="transmembrane region" description="Helical" evidence="2">
    <location>
        <begin position="381"/>
        <end position="400"/>
    </location>
</feature>
<dbReference type="AlphaFoldDB" id="A0A0L0NJS7"/>
<dbReference type="PANTHER" id="PTHR36840">
    <property type="entry name" value="BLL5714 PROTEIN"/>
    <property type="match status" value="1"/>
</dbReference>
<feature type="transmembrane region" description="Helical" evidence="2">
    <location>
        <begin position="292"/>
        <end position="313"/>
    </location>
</feature>
<evidence type="ECO:0000313" key="3">
    <source>
        <dbReference type="EMBL" id="KND94293.1"/>
    </source>
</evidence>
<dbReference type="Proteomes" id="UP000036947">
    <property type="component" value="Unassembled WGS sequence"/>
</dbReference>
<sequence length="634" mass="70816">MSTTPSGRRRRPQEFTLPDGKKVIAALPKDLDALRQQYGSGDEVQVEVVVHGSSEHANYLLQARNHHESRRAELRRRHGSAFDEWEHVHQQLRAATSELERLSNQTSGLSGNFSKFGYNAELRTYDDESDGAASSTASVPRPAETIKLFKRPVVRQWFHRGLLWRASEQTEIMAIELFFDLLYVGIIHTNGEHMSEEADGNELLRFVVTFIMSWKIWTDITLTLGWFESDDVLTRLEILFEIACLLAFTTNMTNSLNDDPSNNTYLQLVSFYLAARLFAALHFALTACTLPMVRGVMICSAISILVPSALWIASIHVEMPARLGLIWPALFLDMCGQTLSIGLTQYGRKVGDSSKLGKALNRFFEFYPALNIEHKVERMNAFVSLVLGYSVVGILFQSAGGYDVNAFLGKAVLGLVQAFIFNWIYFDVDARNINLHAIRRSTHAAALWQLAHLPFVMGYIVATSALSTLVLATDVPNTNPEQLAEPYSSRAEEHFSSGVRFFYCQGLAIALLSMGVIALSHDHRVPATLRWAKGYRLANRLAVCIVMFCLPMAHSLRSLDLISVTLGLSAWVLIVELWGNSCQDDPFIGEKQACSVRYTAKCGKKDIQNAASPNNPGRRSADVLELGKREMTAM</sequence>
<accession>A0A0L0NJS7</accession>
<dbReference type="InterPro" id="IPR010640">
    <property type="entry name" value="Low_temperature_requirement_A"/>
</dbReference>
<gene>
    <name evidence="3" type="ORF">TOPH_01010</name>
</gene>
<comment type="caution">
    <text evidence="3">The sequence shown here is derived from an EMBL/GenBank/DDBJ whole genome shotgun (WGS) entry which is preliminary data.</text>
</comment>
<feature type="transmembrane region" description="Helical" evidence="2">
    <location>
        <begin position="447"/>
        <end position="472"/>
    </location>
</feature>
<organism evidence="3 4">
    <name type="scientific">Tolypocladium ophioglossoides (strain CBS 100239)</name>
    <name type="common">Snaketongue truffleclub</name>
    <name type="synonym">Elaphocordyceps ophioglossoides</name>
    <dbReference type="NCBI Taxonomy" id="1163406"/>
    <lineage>
        <taxon>Eukaryota</taxon>
        <taxon>Fungi</taxon>
        <taxon>Dikarya</taxon>
        <taxon>Ascomycota</taxon>
        <taxon>Pezizomycotina</taxon>
        <taxon>Sordariomycetes</taxon>
        <taxon>Hypocreomycetidae</taxon>
        <taxon>Hypocreales</taxon>
        <taxon>Ophiocordycipitaceae</taxon>
        <taxon>Tolypocladium</taxon>
    </lineage>
</organism>
<evidence type="ECO:0000313" key="4">
    <source>
        <dbReference type="Proteomes" id="UP000036947"/>
    </source>
</evidence>
<feature type="transmembrane region" description="Helical" evidence="2">
    <location>
        <begin position="406"/>
        <end position="426"/>
    </location>
</feature>
<keyword evidence="2" id="KW-0472">Membrane</keyword>
<evidence type="ECO:0000256" key="1">
    <source>
        <dbReference type="SAM" id="MobiDB-lite"/>
    </source>
</evidence>
<dbReference type="EMBL" id="LFRF01000002">
    <property type="protein sequence ID" value="KND94293.1"/>
    <property type="molecule type" value="Genomic_DNA"/>
</dbReference>
<evidence type="ECO:0000256" key="2">
    <source>
        <dbReference type="SAM" id="Phobius"/>
    </source>
</evidence>
<name>A0A0L0NJS7_TOLOC</name>
<dbReference type="PANTHER" id="PTHR36840:SF1">
    <property type="entry name" value="BLL5714 PROTEIN"/>
    <property type="match status" value="1"/>
</dbReference>
<dbReference type="STRING" id="1163406.A0A0L0NJS7"/>
<keyword evidence="2" id="KW-0812">Transmembrane</keyword>
<feature type="transmembrane region" description="Helical" evidence="2">
    <location>
        <begin position="265"/>
        <end position="285"/>
    </location>
</feature>
<evidence type="ECO:0008006" key="5">
    <source>
        <dbReference type="Google" id="ProtNLM"/>
    </source>
</evidence>
<feature type="transmembrane region" description="Helical" evidence="2">
    <location>
        <begin position="325"/>
        <end position="346"/>
    </location>
</feature>
<feature type="transmembrane region" description="Helical" evidence="2">
    <location>
        <begin position="203"/>
        <end position="224"/>
    </location>
</feature>
<proteinExistence type="predicted"/>
<reference evidence="3 4" key="1">
    <citation type="journal article" date="2015" name="BMC Genomics">
        <title>The genome of the truffle-parasite Tolypocladium ophioglossoides and the evolution of antifungal peptaibiotics.</title>
        <authorList>
            <person name="Quandt C.A."/>
            <person name="Bushley K.E."/>
            <person name="Spatafora J.W."/>
        </authorList>
    </citation>
    <scope>NUCLEOTIDE SEQUENCE [LARGE SCALE GENOMIC DNA]</scope>
    <source>
        <strain evidence="3 4">CBS 100239</strain>
    </source>
</reference>
<keyword evidence="2" id="KW-1133">Transmembrane helix</keyword>
<dbReference type="OrthoDB" id="191995at2759"/>
<feature type="transmembrane region" description="Helical" evidence="2">
    <location>
        <begin position="498"/>
        <end position="517"/>
    </location>
</feature>
<feature type="region of interest" description="Disordered" evidence="1">
    <location>
        <begin position="1"/>
        <end position="21"/>
    </location>
</feature>
<protein>
    <recommendedName>
        <fullName evidence="5">Low temperature requirement protein A</fullName>
    </recommendedName>
</protein>